<dbReference type="InterPro" id="IPR025441">
    <property type="entry name" value="DUF4181"/>
</dbReference>
<gene>
    <name evidence="2" type="ORF">SAMN05216389_12246</name>
</gene>
<organism evidence="2 3">
    <name type="scientific">Oceanobacillus limi</name>
    <dbReference type="NCBI Taxonomy" id="930131"/>
    <lineage>
        <taxon>Bacteria</taxon>
        <taxon>Bacillati</taxon>
        <taxon>Bacillota</taxon>
        <taxon>Bacilli</taxon>
        <taxon>Bacillales</taxon>
        <taxon>Bacillaceae</taxon>
        <taxon>Oceanobacillus</taxon>
    </lineage>
</organism>
<dbReference type="STRING" id="930131.SAMN05216389_12246"/>
<evidence type="ECO:0000256" key="1">
    <source>
        <dbReference type="SAM" id="Phobius"/>
    </source>
</evidence>
<reference evidence="2 3" key="1">
    <citation type="submission" date="2016-10" db="EMBL/GenBank/DDBJ databases">
        <authorList>
            <person name="de Groot N.N."/>
        </authorList>
    </citation>
    <scope>NUCLEOTIDE SEQUENCE [LARGE SCALE GENOMIC DNA]</scope>
    <source>
        <strain evidence="2 3">IBRC-M 10780</strain>
    </source>
</reference>
<dbReference type="Pfam" id="PF13789">
    <property type="entry name" value="DUF4181"/>
    <property type="match status" value="1"/>
</dbReference>
<accession>A0A1I0GK98</accession>
<proteinExistence type="predicted"/>
<name>A0A1I0GK98_9BACI</name>
<dbReference type="EMBL" id="FOHE01000022">
    <property type="protein sequence ID" value="SET71420.1"/>
    <property type="molecule type" value="Genomic_DNA"/>
</dbReference>
<dbReference type="OrthoDB" id="2428213at2"/>
<keyword evidence="1" id="KW-0472">Membrane</keyword>
<evidence type="ECO:0000313" key="2">
    <source>
        <dbReference type="EMBL" id="SET71420.1"/>
    </source>
</evidence>
<keyword evidence="1" id="KW-1133">Transmembrane helix</keyword>
<evidence type="ECO:0000313" key="3">
    <source>
        <dbReference type="Proteomes" id="UP000198618"/>
    </source>
</evidence>
<sequence length="149" mass="18058">MYGFGPDSEFWLKLFLLLGGFLLLVYIFNSIMRKILNVKKKKLFSYNHLNDKHKKIDWTIRSIFIISIIFSYFYTITRDPMETVWYLEVWFLSFVFLTISELVRAYMEWKYVKNENDYLFTISELIFVVVAAYCMFTTDFFGLFEIDLL</sequence>
<feature type="transmembrane region" description="Helical" evidence="1">
    <location>
        <begin position="12"/>
        <end position="32"/>
    </location>
</feature>
<evidence type="ECO:0008006" key="4">
    <source>
        <dbReference type="Google" id="ProtNLM"/>
    </source>
</evidence>
<keyword evidence="1" id="KW-0812">Transmembrane</keyword>
<feature type="transmembrane region" description="Helical" evidence="1">
    <location>
        <begin position="118"/>
        <end position="144"/>
    </location>
</feature>
<feature type="transmembrane region" description="Helical" evidence="1">
    <location>
        <begin position="58"/>
        <end position="77"/>
    </location>
</feature>
<dbReference type="Proteomes" id="UP000198618">
    <property type="component" value="Unassembled WGS sequence"/>
</dbReference>
<dbReference type="AlphaFoldDB" id="A0A1I0GK98"/>
<dbReference type="RefSeq" id="WP_090872224.1">
    <property type="nucleotide sequence ID" value="NZ_FOHE01000022.1"/>
</dbReference>
<keyword evidence="3" id="KW-1185">Reference proteome</keyword>
<protein>
    <recommendedName>
        <fullName evidence="4">DUF4181 domain-containing protein</fullName>
    </recommendedName>
</protein>
<feature type="transmembrane region" description="Helical" evidence="1">
    <location>
        <begin position="83"/>
        <end position="106"/>
    </location>
</feature>